<protein>
    <recommendedName>
        <fullName evidence="4">tRNA 5-hydroxyuridine methyltransferase</fullName>
        <ecNumber evidence="4">2.1.1.-</ecNumber>
    </recommendedName>
    <alternativeName>
        <fullName evidence="4">ho5U methyltransferase</fullName>
    </alternativeName>
</protein>
<name>A0A133ZBQ9_9FIRM</name>
<dbReference type="PANTHER" id="PTHR10509">
    <property type="entry name" value="O-METHYLTRANSFERASE-RELATED"/>
    <property type="match status" value="1"/>
</dbReference>
<dbReference type="InterPro" id="IPR050362">
    <property type="entry name" value="Cation-dep_OMT"/>
</dbReference>
<dbReference type="GO" id="GO:0030488">
    <property type="term" value="P:tRNA methylation"/>
    <property type="evidence" value="ECO:0007669"/>
    <property type="project" value="UniProtKB-UniRule"/>
</dbReference>
<dbReference type="OrthoDB" id="9799672at2"/>
<proteinExistence type="inferred from homology"/>
<dbReference type="Proteomes" id="UP000070394">
    <property type="component" value="Unassembled WGS sequence"/>
</dbReference>
<comment type="subunit">
    <text evidence="4">Homodimer.</text>
</comment>
<dbReference type="InterPro" id="IPR043675">
    <property type="entry name" value="TrmR_methyltr"/>
</dbReference>
<dbReference type="GO" id="GO:0016300">
    <property type="term" value="F:tRNA (uridine) methyltransferase activity"/>
    <property type="evidence" value="ECO:0007669"/>
    <property type="project" value="UniProtKB-UniRule"/>
</dbReference>
<feature type="binding site" evidence="4">
    <location>
        <position position="83"/>
    </location>
    <ligand>
        <name>S-adenosyl-L-methionine</name>
        <dbReference type="ChEBI" id="CHEBI:59789"/>
    </ligand>
</feature>
<keyword evidence="4" id="KW-0819">tRNA processing</keyword>
<dbReference type="Gene3D" id="3.40.50.150">
    <property type="entry name" value="Vaccinia Virus protein VP39"/>
    <property type="match status" value="1"/>
</dbReference>
<keyword evidence="4" id="KW-0479">Metal-binding</keyword>
<dbReference type="InterPro" id="IPR002935">
    <property type="entry name" value="SAM_O-MeTrfase"/>
</dbReference>
<reference evidence="6" key="1">
    <citation type="submission" date="2016-01" db="EMBL/GenBank/DDBJ databases">
        <authorList>
            <person name="Mitreva M."/>
            <person name="Pepin K.H."/>
            <person name="Mihindukulasuriya K.A."/>
            <person name="Fulton R."/>
            <person name="Fronick C."/>
            <person name="O'Laughlin M."/>
            <person name="Miner T."/>
            <person name="Herter B."/>
            <person name="Rosa B.A."/>
            <person name="Cordes M."/>
            <person name="Tomlinson C."/>
            <person name="Wollam A."/>
            <person name="Palsikar V.B."/>
            <person name="Mardis E.R."/>
            <person name="Wilson R.K."/>
        </authorList>
    </citation>
    <scope>NUCLEOTIDE SEQUENCE [LARGE SCALE GENOMIC DNA]</scope>
    <source>
        <strain evidence="6">DNF00896</strain>
    </source>
</reference>
<dbReference type="Pfam" id="PF01596">
    <property type="entry name" value="Methyltransf_3"/>
    <property type="match status" value="1"/>
</dbReference>
<dbReference type="AlphaFoldDB" id="A0A133ZBQ9"/>
<keyword evidence="3 4" id="KW-0949">S-adenosyl-L-methionine</keyword>
<keyword evidence="4" id="KW-0460">Magnesium</keyword>
<feature type="binding site" evidence="4">
    <location>
        <position position="132"/>
    </location>
    <ligand>
        <name>S-adenosyl-L-methionine</name>
        <dbReference type="ChEBI" id="CHEBI:59789"/>
    </ligand>
</feature>
<keyword evidence="1 4" id="KW-0489">Methyltransferase</keyword>
<accession>A0A133ZBQ9</accession>
<feature type="binding site" evidence="4">
    <location>
        <position position="37"/>
    </location>
    <ligand>
        <name>S-adenosyl-L-methionine</name>
        <dbReference type="ChEBI" id="CHEBI:59789"/>
    </ligand>
</feature>
<dbReference type="SUPFAM" id="SSF53335">
    <property type="entry name" value="S-adenosyl-L-methionine-dependent methyltransferases"/>
    <property type="match status" value="1"/>
</dbReference>
<dbReference type="PROSITE" id="PS51682">
    <property type="entry name" value="SAM_OMT_I"/>
    <property type="match status" value="1"/>
</dbReference>
<comment type="caution">
    <text evidence="5">The sequence shown here is derived from an EMBL/GenBank/DDBJ whole genome shotgun (WGS) entry which is preliminary data.</text>
</comment>
<feature type="binding site" evidence="4">
    <location>
        <position position="67"/>
    </location>
    <ligand>
        <name>S-adenosyl-L-methionine</name>
        <dbReference type="ChEBI" id="CHEBI:59789"/>
    </ligand>
</feature>
<comment type="catalytic activity">
    <reaction evidence="4">
        <text>5-hydroxyuridine(34) in tRNA + S-adenosyl-L-methionine = 5-methoxyuridine(34) in tRNA + S-adenosyl-L-homocysteine + H(+)</text>
        <dbReference type="Rhea" id="RHEA:60524"/>
        <dbReference type="Rhea" id="RHEA-COMP:13381"/>
        <dbReference type="Rhea" id="RHEA-COMP:15591"/>
        <dbReference type="ChEBI" id="CHEBI:15378"/>
        <dbReference type="ChEBI" id="CHEBI:57856"/>
        <dbReference type="ChEBI" id="CHEBI:59789"/>
        <dbReference type="ChEBI" id="CHEBI:136877"/>
        <dbReference type="ChEBI" id="CHEBI:143860"/>
    </reaction>
</comment>
<evidence type="ECO:0000256" key="4">
    <source>
        <dbReference type="HAMAP-Rule" id="MF_02217"/>
    </source>
</evidence>
<feature type="binding site" evidence="4">
    <location>
        <begin position="111"/>
        <end position="112"/>
    </location>
    <ligand>
        <name>S-adenosyl-L-methionine</name>
        <dbReference type="ChEBI" id="CHEBI:59789"/>
    </ligand>
</feature>
<organism evidence="5 6">
    <name type="scientific">Lachnoanaerobaculum saburreum</name>
    <dbReference type="NCBI Taxonomy" id="467210"/>
    <lineage>
        <taxon>Bacteria</taxon>
        <taxon>Bacillati</taxon>
        <taxon>Bacillota</taxon>
        <taxon>Clostridia</taxon>
        <taxon>Lachnospirales</taxon>
        <taxon>Lachnospiraceae</taxon>
        <taxon>Lachnoanaerobaculum</taxon>
    </lineage>
</organism>
<dbReference type="RefSeq" id="WP_060932301.1">
    <property type="nucleotide sequence ID" value="NZ_KQ959850.1"/>
</dbReference>
<dbReference type="CDD" id="cd02440">
    <property type="entry name" value="AdoMet_MTases"/>
    <property type="match status" value="1"/>
</dbReference>
<comment type="function">
    <text evidence="4">Catalyzes the methylation of 5-hydroxyuridine (ho5U) to form 5-methoxyuridine (mo5U) at position 34 in tRNAs.</text>
</comment>
<dbReference type="EC" id="2.1.1.-" evidence="4"/>
<dbReference type="HAMAP" id="MF_02217">
    <property type="entry name" value="TrmR_methyltr"/>
    <property type="match status" value="1"/>
</dbReference>
<feature type="binding site" evidence="4">
    <location>
        <position position="159"/>
    </location>
    <ligand>
        <name>Mg(2+)</name>
        <dbReference type="ChEBI" id="CHEBI:18420"/>
    </ligand>
</feature>
<evidence type="ECO:0000313" key="6">
    <source>
        <dbReference type="Proteomes" id="UP000070394"/>
    </source>
</evidence>
<dbReference type="GO" id="GO:0008171">
    <property type="term" value="F:O-methyltransferase activity"/>
    <property type="evidence" value="ECO:0007669"/>
    <property type="project" value="InterPro"/>
</dbReference>
<dbReference type="EMBL" id="LSDA01000145">
    <property type="protein sequence ID" value="KXB52870.1"/>
    <property type="molecule type" value="Genomic_DNA"/>
</dbReference>
<gene>
    <name evidence="4" type="primary">trmR</name>
    <name evidence="5" type="ORF">HMPREF1866_02788</name>
</gene>
<feature type="binding site" evidence="4">
    <location>
        <position position="132"/>
    </location>
    <ligand>
        <name>Mg(2+)</name>
        <dbReference type="ChEBI" id="CHEBI:18420"/>
    </ligand>
</feature>
<evidence type="ECO:0000256" key="1">
    <source>
        <dbReference type="ARBA" id="ARBA00022603"/>
    </source>
</evidence>
<evidence type="ECO:0000256" key="2">
    <source>
        <dbReference type="ARBA" id="ARBA00022679"/>
    </source>
</evidence>
<sequence>MITNPKVLEYLDIISPVNSKAIEEIRAEAKRNYIPIIKRDTENLLKFVLKMQNPGSILEIGCAVGYSAAVMLENSDADIVTVEKMPERVEEAKRNIKYADFESRASILEGDAGEILKSLADKGEKFDFIFMDAAKAQYITWLPVVKKLLKESGMIFSDNCLQEGDLAESSFAIRKRDKTIHKRMREYIYLLLHDETLESWIFSIGDGVLLSRSRR</sequence>
<keyword evidence="2 4" id="KW-0808">Transferase</keyword>
<dbReference type="GO" id="GO:0000287">
    <property type="term" value="F:magnesium ion binding"/>
    <property type="evidence" value="ECO:0007669"/>
    <property type="project" value="UniProtKB-UniRule"/>
</dbReference>
<dbReference type="GO" id="GO:0008757">
    <property type="term" value="F:S-adenosylmethionine-dependent methyltransferase activity"/>
    <property type="evidence" value="ECO:0007669"/>
    <property type="project" value="TreeGrafter"/>
</dbReference>
<dbReference type="InterPro" id="IPR029063">
    <property type="entry name" value="SAM-dependent_MTases_sf"/>
</dbReference>
<feature type="binding site" evidence="4">
    <location>
        <position position="158"/>
    </location>
    <ligand>
        <name>Mg(2+)</name>
        <dbReference type="ChEBI" id="CHEBI:18420"/>
    </ligand>
</feature>
<dbReference type="PANTHER" id="PTHR10509:SF14">
    <property type="entry name" value="CAFFEOYL-COA O-METHYLTRANSFERASE 3-RELATED"/>
    <property type="match status" value="1"/>
</dbReference>
<evidence type="ECO:0000313" key="5">
    <source>
        <dbReference type="EMBL" id="KXB52870.1"/>
    </source>
</evidence>
<dbReference type="STRING" id="467210.HMPREF1866_02788"/>
<dbReference type="PATRIC" id="fig|467210.3.peg.2765"/>
<comment type="similarity">
    <text evidence="4">Belongs to the class I-like SAM-binding methyltransferase superfamily. Cation-dependent O-methyltransferase family.</text>
</comment>
<keyword evidence="6" id="KW-1185">Reference proteome</keyword>
<evidence type="ECO:0000256" key="3">
    <source>
        <dbReference type="ARBA" id="ARBA00022691"/>
    </source>
</evidence>